<reference evidence="1" key="1">
    <citation type="submission" date="2022-07" db="EMBL/GenBank/DDBJ databases">
        <title>Genome Sequence of Xylaria arbuscula.</title>
        <authorList>
            <person name="Buettner E."/>
        </authorList>
    </citation>
    <scope>NUCLEOTIDE SEQUENCE</scope>
    <source>
        <strain evidence="1">VT107</strain>
    </source>
</reference>
<proteinExistence type="predicted"/>
<dbReference type="AlphaFoldDB" id="A0A9W8TKR6"/>
<accession>A0A9W8TKR6</accession>
<sequence>MKHGGYSRTVGKQSIGVGVVKGLGRAERGSGGVAVSQVVSASNASQVGDLVEGGSGLFTSLESVIAE</sequence>
<evidence type="ECO:0000313" key="2">
    <source>
        <dbReference type="Proteomes" id="UP001148614"/>
    </source>
</evidence>
<organism evidence="1 2">
    <name type="scientific">Xylaria arbuscula</name>
    <dbReference type="NCBI Taxonomy" id="114810"/>
    <lineage>
        <taxon>Eukaryota</taxon>
        <taxon>Fungi</taxon>
        <taxon>Dikarya</taxon>
        <taxon>Ascomycota</taxon>
        <taxon>Pezizomycotina</taxon>
        <taxon>Sordariomycetes</taxon>
        <taxon>Xylariomycetidae</taxon>
        <taxon>Xylariales</taxon>
        <taxon>Xylariaceae</taxon>
        <taxon>Xylaria</taxon>
    </lineage>
</organism>
<dbReference type="Proteomes" id="UP001148614">
    <property type="component" value="Unassembled WGS sequence"/>
</dbReference>
<comment type="caution">
    <text evidence="1">The sequence shown here is derived from an EMBL/GenBank/DDBJ whole genome shotgun (WGS) entry which is preliminary data.</text>
</comment>
<dbReference type="EMBL" id="JANPWZ010000938">
    <property type="protein sequence ID" value="KAJ3570435.1"/>
    <property type="molecule type" value="Genomic_DNA"/>
</dbReference>
<protein>
    <submittedName>
        <fullName evidence="1">Uncharacterized protein</fullName>
    </submittedName>
</protein>
<name>A0A9W8TKR6_9PEZI</name>
<gene>
    <name evidence="1" type="ORF">NPX13_g5738</name>
</gene>
<keyword evidence="2" id="KW-1185">Reference proteome</keyword>
<evidence type="ECO:0000313" key="1">
    <source>
        <dbReference type="EMBL" id="KAJ3570435.1"/>
    </source>
</evidence>